<reference evidence="3" key="1">
    <citation type="submission" date="2016-04" db="UniProtKB">
        <authorList>
            <consortium name="WormBaseParasite"/>
        </authorList>
    </citation>
    <scope>IDENTIFICATION</scope>
</reference>
<dbReference type="EMBL" id="UYYA01004079">
    <property type="protein sequence ID" value="VDM59389.1"/>
    <property type="molecule type" value="Genomic_DNA"/>
</dbReference>
<evidence type="ECO:0000313" key="2">
    <source>
        <dbReference type="Proteomes" id="UP000267027"/>
    </source>
</evidence>
<gene>
    <name evidence="1" type="ORF">ACOC_LOCUS7804</name>
</gene>
<keyword evidence="2" id="KW-1185">Reference proteome</keyword>
<reference evidence="1 2" key="2">
    <citation type="submission" date="2018-11" db="EMBL/GenBank/DDBJ databases">
        <authorList>
            <consortium name="Pathogen Informatics"/>
        </authorList>
    </citation>
    <scope>NUCLEOTIDE SEQUENCE [LARGE SCALE GENOMIC DNA]</scope>
    <source>
        <strain evidence="1 2">Costa Rica</strain>
    </source>
</reference>
<dbReference type="Proteomes" id="UP000267027">
    <property type="component" value="Unassembled WGS sequence"/>
</dbReference>
<accession>A0A158PIP9</accession>
<sequence>MESFDVTALYTNVSNDSAMQAICELLMQYEGEINMYGFKIEHAATVSRKYRMLVVSFPMECIERLSIRIAYVRPYHRVLEFSNGSFSIEKDKLVTHMVSDDSSPPTTIVRSSLNAQLGGSESVSTSNESAVHFNAAYMARVYGQLGLNYDIDTGRPFIYCEKFDPKSCAPSDLQCPTVEQCYAEPENRAQRLGCMTVFKYITEVICVFLLFLLF</sequence>
<evidence type="ECO:0000313" key="3">
    <source>
        <dbReference type="WBParaSite" id="ACOC_0000780301-mRNA-1"/>
    </source>
</evidence>
<dbReference type="OrthoDB" id="547665at2759"/>
<dbReference type="STRING" id="334426.A0A158PIP9"/>
<organism evidence="3">
    <name type="scientific">Angiostrongylus costaricensis</name>
    <name type="common">Nematode worm</name>
    <dbReference type="NCBI Taxonomy" id="334426"/>
    <lineage>
        <taxon>Eukaryota</taxon>
        <taxon>Metazoa</taxon>
        <taxon>Ecdysozoa</taxon>
        <taxon>Nematoda</taxon>
        <taxon>Chromadorea</taxon>
        <taxon>Rhabditida</taxon>
        <taxon>Rhabditina</taxon>
        <taxon>Rhabditomorpha</taxon>
        <taxon>Strongyloidea</taxon>
        <taxon>Metastrongylidae</taxon>
        <taxon>Angiostrongylus</taxon>
    </lineage>
</organism>
<name>A0A158PIP9_ANGCS</name>
<evidence type="ECO:0000313" key="1">
    <source>
        <dbReference type="EMBL" id="VDM59389.1"/>
    </source>
</evidence>
<protein>
    <submittedName>
        <fullName evidence="3">Reverse transcriptase domain-containing protein</fullName>
    </submittedName>
</protein>
<dbReference type="AlphaFoldDB" id="A0A158PIP9"/>
<proteinExistence type="predicted"/>
<dbReference type="WBParaSite" id="ACOC_0000780301-mRNA-1">
    <property type="protein sequence ID" value="ACOC_0000780301-mRNA-1"/>
    <property type="gene ID" value="ACOC_0000780301"/>
</dbReference>